<reference evidence="2" key="1">
    <citation type="journal article" date="2017" name="Genome Biol.">
        <title>Comparative genomics reveals high biological diversity and specific adaptations in the industrially and medically important fungal genus Aspergillus.</title>
        <authorList>
            <person name="de Vries R.P."/>
            <person name="Riley R."/>
            <person name="Wiebenga A."/>
            <person name="Aguilar-Osorio G."/>
            <person name="Amillis S."/>
            <person name="Uchima C.A."/>
            <person name="Anderluh G."/>
            <person name="Asadollahi M."/>
            <person name="Askin M."/>
            <person name="Barry K."/>
            <person name="Battaglia E."/>
            <person name="Bayram O."/>
            <person name="Benocci T."/>
            <person name="Braus-Stromeyer S.A."/>
            <person name="Caldana C."/>
            <person name="Canovas D."/>
            <person name="Cerqueira G.C."/>
            <person name="Chen F."/>
            <person name="Chen W."/>
            <person name="Choi C."/>
            <person name="Clum A."/>
            <person name="Dos Santos R.A."/>
            <person name="Damasio A.R."/>
            <person name="Diallinas G."/>
            <person name="Emri T."/>
            <person name="Fekete E."/>
            <person name="Flipphi M."/>
            <person name="Freyberg S."/>
            <person name="Gallo A."/>
            <person name="Gournas C."/>
            <person name="Habgood R."/>
            <person name="Hainaut M."/>
            <person name="Harispe M.L."/>
            <person name="Henrissat B."/>
            <person name="Hilden K.S."/>
            <person name="Hope R."/>
            <person name="Hossain A."/>
            <person name="Karabika E."/>
            <person name="Karaffa L."/>
            <person name="Karanyi Z."/>
            <person name="Krasevec N."/>
            <person name="Kuo A."/>
            <person name="Kusch H."/>
            <person name="LaButti K."/>
            <person name="Lagendijk E.L."/>
            <person name="Lapidus A."/>
            <person name="Levasseur A."/>
            <person name="Lindquist E."/>
            <person name="Lipzen A."/>
            <person name="Logrieco A.F."/>
            <person name="MacCabe A."/>
            <person name="Maekelae M.R."/>
            <person name="Malavazi I."/>
            <person name="Melin P."/>
            <person name="Meyer V."/>
            <person name="Mielnichuk N."/>
            <person name="Miskei M."/>
            <person name="Molnar A.P."/>
            <person name="Mule G."/>
            <person name="Ngan C.Y."/>
            <person name="Orejas M."/>
            <person name="Orosz E."/>
            <person name="Ouedraogo J.P."/>
            <person name="Overkamp K.M."/>
            <person name="Park H.-S."/>
            <person name="Perrone G."/>
            <person name="Piumi F."/>
            <person name="Punt P.J."/>
            <person name="Ram A.F."/>
            <person name="Ramon A."/>
            <person name="Rauscher S."/>
            <person name="Record E."/>
            <person name="Riano-Pachon D.M."/>
            <person name="Robert V."/>
            <person name="Roehrig J."/>
            <person name="Ruller R."/>
            <person name="Salamov A."/>
            <person name="Salih N.S."/>
            <person name="Samson R.A."/>
            <person name="Sandor E."/>
            <person name="Sanguinetti M."/>
            <person name="Schuetze T."/>
            <person name="Sepcic K."/>
            <person name="Shelest E."/>
            <person name="Sherlock G."/>
            <person name="Sophianopoulou V."/>
            <person name="Squina F.M."/>
            <person name="Sun H."/>
            <person name="Susca A."/>
            <person name="Todd R.B."/>
            <person name="Tsang A."/>
            <person name="Unkles S.E."/>
            <person name="van de Wiele N."/>
            <person name="van Rossen-Uffink D."/>
            <person name="Oliveira J.V."/>
            <person name="Vesth T.C."/>
            <person name="Visser J."/>
            <person name="Yu J.-H."/>
            <person name="Zhou M."/>
            <person name="Andersen M.R."/>
            <person name="Archer D.B."/>
            <person name="Baker S.E."/>
            <person name="Benoit I."/>
            <person name="Brakhage A.A."/>
            <person name="Braus G.H."/>
            <person name="Fischer R."/>
            <person name="Frisvad J.C."/>
            <person name="Goldman G.H."/>
            <person name="Houbraken J."/>
            <person name="Oakley B."/>
            <person name="Pocsi I."/>
            <person name="Scazzocchio C."/>
            <person name="Seiboth B."/>
            <person name="vanKuyk P.A."/>
            <person name="Wortman J."/>
            <person name="Dyer P.S."/>
            <person name="Grigoriev I.V."/>
        </authorList>
    </citation>
    <scope>NUCLEOTIDE SEQUENCE [LARGE SCALE GENOMIC DNA]</scope>
    <source>
        <strain evidence="2">CBS 106.47</strain>
    </source>
</reference>
<proteinExistence type="predicted"/>
<dbReference type="EMBL" id="KV878240">
    <property type="protein sequence ID" value="OJZ87861.1"/>
    <property type="molecule type" value="Genomic_DNA"/>
</dbReference>
<accession>A0A1M3TM97</accession>
<sequence length="143" mass="15611">MDAMAFQISTLRLQERAVDTDGYPCRMERLAACHRKATRQVQPSTGGGGTTLAIYPDRHTSTSAGRSASWNGRVLHVSGRGFIVPRRDRSAVRHKNKLQSRVHSSSRILPAVVGQLTDTKQAMTWSGHGGSSVTKLSIRLVSN</sequence>
<dbReference type="VEuPathDB" id="FungiDB:ASPFODRAFT_591132"/>
<evidence type="ECO:0000313" key="2">
    <source>
        <dbReference type="Proteomes" id="UP000184063"/>
    </source>
</evidence>
<dbReference type="AlphaFoldDB" id="A0A1M3TM97"/>
<name>A0A1M3TM97_ASPLC</name>
<evidence type="ECO:0000313" key="1">
    <source>
        <dbReference type="EMBL" id="OJZ87861.1"/>
    </source>
</evidence>
<organism evidence="1 2">
    <name type="scientific">Aspergillus luchuensis (strain CBS 106.47)</name>
    <dbReference type="NCBI Taxonomy" id="1137211"/>
    <lineage>
        <taxon>Eukaryota</taxon>
        <taxon>Fungi</taxon>
        <taxon>Dikarya</taxon>
        <taxon>Ascomycota</taxon>
        <taxon>Pezizomycotina</taxon>
        <taxon>Eurotiomycetes</taxon>
        <taxon>Eurotiomycetidae</taxon>
        <taxon>Eurotiales</taxon>
        <taxon>Aspergillaceae</taxon>
        <taxon>Aspergillus</taxon>
        <taxon>Aspergillus subgen. Circumdati</taxon>
    </lineage>
</organism>
<protein>
    <submittedName>
        <fullName evidence="1">Uncharacterized protein</fullName>
    </submittedName>
</protein>
<dbReference type="Proteomes" id="UP000184063">
    <property type="component" value="Unassembled WGS sequence"/>
</dbReference>
<gene>
    <name evidence="1" type="ORF">ASPFODRAFT_591132</name>
</gene>